<feature type="compositionally biased region" description="Basic and acidic residues" evidence="1">
    <location>
        <begin position="66"/>
        <end position="76"/>
    </location>
</feature>
<organism evidence="2 3">
    <name type="scientific">Caenorhabditis auriculariae</name>
    <dbReference type="NCBI Taxonomy" id="2777116"/>
    <lineage>
        <taxon>Eukaryota</taxon>
        <taxon>Metazoa</taxon>
        <taxon>Ecdysozoa</taxon>
        <taxon>Nematoda</taxon>
        <taxon>Chromadorea</taxon>
        <taxon>Rhabditida</taxon>
        <taxon>Rhabditina</taxon>
        <taxon>Rhabditomorpha</taxon>
        <taxon>Rhabditoidea</taxon>
        <taxon>Rhabditidae</taxon>
        <taxon>Peloderinae</taxon>
        <taxon>Caenorhabditis</taxon>
    </lineage>
</organism>
<proteinExistence type="predicted"/>
<reference evidence="2" key="1">
    <citation type="submission" date="2020-10" db="EMBL/GenBank/DDBJ databases">
        <authorList>
            <person name="Kikuchi T."/>
        </authorList>
    </citation>
    <scope>NUCLEOTIDE SEQUENCE</scope>
    <source>
        <strain evidence="2">NKZ352</strain>
    </source>
</reference>
<protein>
    <submittedName>
        <fullName evidence="2">Uncharacterized protein</fullName>
    </submittedName>
</protein>
<dbReference type="AlphaFoldDB" id="A0A8S1H2C8"/>
<evidence type="ECO:0000313" key="3">
    <source>
        <dbReference type="Proteomes" id="UP000835052"/>
    </source>
</evidence>
<gene>
    <name evidence="2" type="ORF">CAUJ_LOCUS5594</name>
</gene>
<comment type="caution">
    <text evidence="2">The sequence shown here is derived from an EMBL/GenBank/DDBJ whole genome shotgun (WGS) entry which is preliminary data.</text>
</comment>
<accession>A0A8S1H2C8</accession>
<feature type="compositionally biased region" description="Pro residues" evidence="1">
    <location>
        <begin position="78"/>
        <end position="90"/>
    </location>
</feature>
<keyword evidence="3" id="KW-1185">Reference proteome</keyword>
<evidence type="ECO:0000256" key="1">
    <source>
        <dbReference type="SAM" id="MobiDB-lite"/>
    </source>
</evidence>
<sequence length="141" mass="16501">MAQNWMRLFWFFGVHQQPHHNLYNPYFDVYFDQICRDSHKKELILTHKGSEYDGVGQYSSRAGWWDERHASSEERTPLLPPGPPPQPWPLTPRNYQPNRVTRSASTPRQHGDRLNHVNSKTHAISGVESLDDAFSMPFRSQ</sequence>
<evidence type="ECO:0000313" key="2">
    <source>
        <dbReference type="EMBL" id="CAD6189675.1"/>
    </source>
</evidence>
<feature type="region of interest" description="Disordered" evidence="1">
    <location>
        <begin position="66"/>
        <end position="141"/>
    </location>
</feature>
<name>A0A8S1H2C8_9PELO</name>
<dbReference type="Proteomes" id="UP000835052">
    <property type="component" value="Unassembled WGS sequence"/>
</dbReference>
<feature type="compositionally biased region" description="Polar residues" evidence="1">
    <location>
        <begin position="93"/>
        <end position="108"/>
    </location>
</feature>
<dbReference type="EMBL" id="CAJGYM010000011">
    <property type="protein sequence ID" value="CAD6189675.1"/>
    <property type="molecule type" value="Genomic_DNA"/>
</dbReference>